<dbReference type="EMBL" id="POVK01000026">
    <property type="protein sequence ID" value="NHA34499.1"/>
    <property type="molecule type" value="Genomic_DNA"/>
</dbReference>
<proteinExistence type="predicted"/>
<name>A0ABX0G156_STASC</name>
<protein>
    <submittedName>
        <fullName evidence="1">Uncharacterized protein</fullName>
    </submittedName>
</protein>
<evidence type="ECO:0000313" key="2">
    <source>
        <dbReference type="Proteomes" id="UP000572988"/>
    </source>
</evidence>
<organism evidence="1 2">
    <name type="scientific">Staphylococcus schleiferi</name>
    <dbReference type="NCBI Taxonomy" id="1295"/>
    <lineage>
        <taxon>Bacteria</taxon>
        <taxon>Bacillati</taxon>
        <taxon>Bacillota</taxon>
        <taxon>Bacilli</taxon>
        <taxon>Bacillales</taxon>
        <taxon>Staphylococcaceae</taxon>
        <taxon>Staphylococcus</taxon>
    </lineage>
</organism>
<sequence length="69" mass="7953">MSGKWLRLTRGGLISGSPTVVTTNDEKSAKVIVGKMYRRTEQYSIQSKDWRLQVYDVQNTVFNRQLMEG</sequence>
<comment type="caution">
    <text evidence="1">The sequence shown here is derived from an EMBL/GenBank/DDBJ whole genome shotgun (WGS) entry which is preliminary data.</text>
</comment>
<reference evidence="1 2" key="1">
    <citation type="submission" date="2018-01" db="EMBL/GenBank/DDBJ databases">
        <title>Complete genome sequence of Staphylococcus Scheliferi isolated from human.</title>
        <authorList>
            <person name="Abouelkhair M.A."/>
            <person name="Bemis D.A."/>
            <person name="Kania S.A."/>
        </authorList>
    </citation>
    <scope>NUCLEOTIDE SEQUENCE [LARGE SCALE GENOMIC DNA]</scope>
    <source>
        <strain evidence="1 2">ATCC 43808</strain>
    </source>
</reference>
<accession>A0ABX0G156</accession>
<evidence type="ECO:0000313" key="1">
    <source>
        <dbReference type="EMBL" id="NHA34499.1"/>
    </source>
</evidence>
<gene>
    <name evidence="1" type="ORF">C1O36_08245</name>
</gene>
<keyword evidence="2" id="KW-1185">Reference proteome</keyword>
<dbReference type="Proteomes" id="UP000572988">
    <property type="component" value="Unassembled WGS sequence"/>
</dbReference>